<protein>
    <submittedName>
        <fullName evidence="6">Membrane protein</fullName>
    </submittedName>
</protein>
<evidence type="ECO:0000313" key="6">
    <source>
        <dbReference type="EMBL" id="ETD70771.1"/>
    </source>
</evidence>
<name>V8G3U8_9BURK</name>
<keyword evidence="3 4" id="KW-0443">Lipid metabolism</keyword>
<dbReference type="EMBL" id="AYSV01000087">
    <property type="protein sequence ID" value="ETD70771.1"/>
    <property type="molecule type" value="Genomic_DNA"/>
</dbReference>
<dbReference type="PANTHER" id="PTHR14226">
    <property type="entry name" value="NEUROPATHY TARGET ESTERASE/SWISS CHEESE D.MELANOGASTER"/>
    <property type="match status" value="1"/>
</dbReference>
<dbReference type="CDD" id="cd07209">
    <property type="entry name" value="Pat_hypo_Ecoli_Z1214_like"/>
    <property type="match status" value="1"/>
</dbReference>
<keyword evidence="2 4" id="KW-0442">Lipid degradation</keyword>
<dbReference type="RefSeq" id="WP_023951240.1">
    <property type="nucleotide sequence ID" value="NZ_AYSV01000087.1"/>
</dbReference>
<feature type="domain" description="PNPLA" evidence="5">
    <location>
        <begin position="13"/>
        <end position="230"/>
    </location>
</feature>
<dbReference type="SUPFAM" id="SSF52151">
    <property type="entry name" value="FabD/lysophospholipase-like"/>
    <property type="match status" value="1"/>
</dbReference>
<dbReference type="Pfam" id="PF01734">
    <property type="entry name" value="Patatin"/>
    <property type="match status" value="1"/>
</dbReference>
<evidence type="ECO:0000256" key="4">
    <source>
        <dbReference type="PROSITE-ProRule" id="PRU01161"/>
    </source>
</evidence>
<feature type="short sequence motif" description="GXSXG" evidence="4">
    <location>
        <begin position="44"/>
        <end position="48"/>
    </location>
</feature>
<dbReference type="Gene3D" id="3.40.1090.10">
    <property type="entry name" value="Cytosolic phospholipase A2 catalytic domain"/>
    <property type="match status" value="2"/>
</dbReference>
<evidence type="ECO:0000259" key="5">
    <source>
        <dbReference type="PROSITE" id="PS51635"/>
    </source>
</evidence>
<evidence type="ECO:0000256" key="2">
    <source>
        <dbReference type="ARBA" id="ARBA00022963"/>
    </source>
</evidence>
<dbReference type="PATRIC" id="fig|1414851.3.peg.1508"/>
<dbReference type="GO" id="GO:0016787">
    <property type="term" value="F:hydrolase activity"/>
    <property type="evidence" value="ECO:0007669"/>
    <property type="project" value="UniProtKB-UniRule"/>
</dbReference>
<dbReference type="PANTHER" id="PTHR14226:SF57">
    <property type="entry name" value="BLR7027 PROTEIN"/>
    <property type="match status" value="1"/>
</dbReference>
<feature type="short sequence motif" description="GXGXXG" evidence="4">
    <location>
        <begin position="17"/>
        <end position="22"/>
    </location>
</feature>
<comment type="caution">
    <text evidence="6">The sequence shown here is derived from an EMBL/GenBank/DDBJ whole genome shotgun (WGS) entry which is preliminary data.</text>
</comment>
<dbReference type="Proteomes" id="UP000018766">
    <property type="component" value="Unassembled WGS sequence"/>
</dbReference>
<evidence type="ECO:0000313" key="7">
    <source>
        <dbReference type="Proteomes" id="UP000018766"/>
    </source>
</evidence>
<organism evidence="6 7">
    <name type="scientific">Pelistega indica</name>
    <dbReference type="NCBI Taxonomy" id="1414851"/>
    <lineage>
        <taxon>Bacteria</taxon>
        <taxon>Pseudomonadati</taxon>
        <taxon>Pseudomonadota</taxon>
        <taxon>Betaproteobacteria</taxon>
        <taxon>Burkholderiales</taxon>
        <taxon>Alcaligenaceae</taxon>
        <taxon>Pelistega</taxon>
    </lineage>
</organism>
<feature type="active site" description="Nucleophile" evidence="4">
    <location>
        <position position="46"/>
    </location>
</feature>
<proteinExistence type="predicted"/>
<evidence type="ECO:0000256" key="1">
    <source>
        <dbReference type="ARBA" id="ARBA00022801"/>
    </source>
</evidence>
<dbReference type="InterPro" id="IPR050301">
    <property type="entry name" value="NTE"/>
</dbReference>
<gene>
    <name evidence="6" type="ORF">V757_07305</name>
</gene>
<dbReference type="Pfam" id="PF12536">
    <property type="entry name" value="DUF3734"/>
    <property type="match status" value="1"/>
</dbReference>
<sequence>MQSRLKDYDSIALVLQGGGALGSYQAGVFEGLSAQNIQPDFIAGISIGALNAAIIAGNPPETRIEQLRKFWDRICTPYKGWSLLPWLEGNALLNNNNLSRWGYSHLGGLGALMEGQKGFFKPRRWDQLAWLDSSPETVSFYDTSDLKQTLLDYCDFDRINSKHSKIHIAVGAVQVRTGNFVYFDNRKEELKPEHFMASGALPPAFAPVEINGEFYWDGGVVSNTPLDYVLNESKKRNHLVFQVDLWSARGEVPRNLWMVANREQEIRYSSRTRFATNQWKYKQKIAHLLAELLKDIPEEHRKSRVYKTALAMADIKKTNVVQLIYRNKSYEVNNKEFQFSEATMRMRWESGLEDIQKVFDHPELMDFPTDEEIFTSHDTHHIVENTLSE</sequence>
<feature type="active site" description="Proton acceptor" evidence="4">
    <location>
        <position position="217"/>
    </location>
</feature>
<reference evidence="6 7" key="1">
    <citation type="submission" date="2013-11" db="EMBL/GenBank/DDBJ databases">
        <title>Genomic analysis of Pelistega sp. HM-7.</title>
        <authorList>
            <person name="Kumbhare S.V."/>
            <person name="Shetty S.A."/>
            <person name="Sharma O."/>
            <person name="Dhotre D.P."/>
        </authorList>
    </citation>
    <scope>NUCLEOTIDE SEQUENCE [LARGE SCALE GENOMIC DNA]</scope>
    <source>
        <strain evidence="6 7">HM-7</strain>
    </source>
</reference>
<dbReference type="AlphaFoldDB" id="V8G3U8"/>
<evidence type="ECO:0000256" key="3">
    <source>
        <dbReference type="ARBA" id="ARBA00023098"/>
    </source>
</evidence>
<dbReference type="PROSITE" id="PS51635">
    <property type="entry name" value="PNPLA"/>
    <property type="match status" value="1"/>
</dbReference>
<keyword evidence="7" id="KW-1185">Reference proteome</keyword>
<accession>V8G3U8</accession>
<dbReference type="InterPro" id="IPR021095">
    <property type="entry name" value="DUF3734"/>
</dbReference>
<dbReference type="InterPro" id="IPR016035">
    <property type="entry name" value="Acyl_Trfase/lysoPLipase"/>
</dbReference>
<dbReference type="GO" id="GO:0016042">
    <property type="term" value="P:lipid catabolic process"/>
    <property type="evidence" value="ECO:0007669"/>
    <property type="project" value="UniProtKB-UniRule"/>
</dbReference>
<dbReference type="InterPro" id="IPR002641">
    <property type="entry name" value="PNPLA_dom"/>
</dbReference>
<feature type="short sequence motif" description="DGA/G" evidence="4">
    <location>
        <begin position="217"/>
        <end position="219"/>
    </location>
</feature>
<dbReference type="OrthoDB" id="9770965at2"/>
<keyword evidence="1 4" id="KW-0378">Hydrolase</keyword>